<reference evidence="1" key="4">
    <citation type="submission" date="2024-05" db="EMBL/GenBank/DDBJ databases">
        <authorList>
            <person name="Sun Q."/>
            <person name="Sedlacek I."/>
        </authorList>
    </citation>
    <scope>NUCLEOTIDE SEQUENCE</scope>
    <source>
        <strain evidence="1">CCM 4175</strain>
    </source>
</reference>
<dbReference type="Pfam" id="PF02566">
    <property type="entry name" value="OsmC"/>
    <property type="match status" value="1"/>
</dbReference>
<protein>
    <submittedName>
        <fullName evidence="2">OsmC/Ohr family protein</fullName>
    </submittedName>
    <submittedName>
        <fullName evidence="1">Peroxiredoxin</fullName>
    </submittedName>
</protein>
<reference evidence="2 3" key="2">
    <citation type="submission" date="2017-06" db="EMBL/GenBank/DDBJ databases">
        <authorList>
            <consortium name="Pathogen Informatics"/>
        </authorList>
    </citation>
    <scope>NUCLEOTIDE SEQUENCE [LARGE SCALE GENOMIC DNA]</scope>
    <source>
        <strain evidence="2 3">NCTC13833</strain>
    </source>
</reference>
<name>A0A240C539_9STAP</name>
<reference evidence="1" key="1">
    <citation type="journal article" date="2014" name="Int. J. Syst. Evol. Microbiol.">
        <title>Complete genome of a new Firmicutes species belonging to the dominant human colonic microbiota ('Ruminococcus bicirculans') reveals two chromosomes and a selective capacity to utilize plant glucans.</title>
        <authorList>
            <consortium name="NISC Comparative Sequencing Program"/>
            <person name="Wegmann U."/>
            <person name="Louis P."/>
            <person name="Goesmann A."/>
            <person name="Henrissat B."/>
            <person name="Duncan S.H."/>
            <person name="Flint H.J."/>
        </authorList>
    </citation>
    <scope>NUCLEOTIDE SEQUENCE</scope>
    <source>
        <strain evidence="1">CCM 4175</strain>
    </source>
</reference>
<dbReference type="NCBIfam" id="TIGR03563">
    <property type="entry name" value="perox_SACOL1771"/>
    <property type="match status" value="1"/>
</dbReference>
<evidence type="ECO:0000313" key="3">
    <source>
        <dbReference type="Proteomes" id="UP000243706"/>
    </source>
</evidence>
<dbReference type="InterPro" id="IPR052707">
    <property type="entry name" value="OsmC_Ohr_Peroxiredoxin"/>
</dbReference>
<dbReference type="InterPro" id="IPR019905">
    <property type="entry name" value="OsmC-like_firmicutes"/>
</dbReference>
<dbReference type="Proteomes" id="UP000652995">
    <property type="component" value="Unassembled WGS sequence"/>
</dbReference>
<proteinExistence type="predicted"/>
<sequence length="150" mass="16503">MIQHTFTTTVSWQGGRNEVGHLNGDILEHDVSIPSSLGGTGKGTNPDELLVAAASSCMTISLAAALERAHLTPTKIEMQSDGHAVFDQQQFQMKKITHYPKIFLSNEQDIKKLERRITHLINIADKNCMVSNSLKGNVQIDVIPQIVHCS</sequence>
<dbReference type="InterPro" id="IPR003718">
    <property type="entry name" value="OsmC/Ohr_fam"/>
</dbReference>
<evidence type="ECO:0000313" key="2">
    <source>
        <dbReference type="EMBL" id="SNW02889.1"/>
    </source>
</evidence>
<accession>A0A240C539</accession>
<evidence type="ECO:0000313" key="4">
    <source>
        <dbReference type="Proteomes" id="UP000652995"/>
    </source>
</evidence>
<dbReference type="Proteomes" id="UP000243706">
    <property type="component" value="Chromosome 1"/>
</dbReference>
<dbReference type="Gene3D" id="3.30.300.20">
    <property type="match status" value="1"/>
</dbReference>
<dbReference type="EMBL" id="BMCB01000009">
    <property type="protein sequence ID" value="GGA92413.1"/>
    <property type="molecule type" value="Genomic_DNA"/>
</dbReference>
<dbReference type="PANTHER" id="PTHR42830">
    <property type="entry name" value="OSMOTICALLY INDUCIBLE FAMILY PROTEIN"/>
    <property type="match status" value="1"/>
</dbReference>
<dbReference type="EMBL" id="LT906464">
    <property type="protein sequence ID" value="SNW02889.1"/>
    <property type="molecule type" value="Genomic_DNA"/>
</dbReference>
<dbReference type="OrthoDB" id="2242871at2"/>
<dbReference type="SUPFAM" id="SSF82784">
    <property type="entry name" value="OsmC-like"/>
    <property type="match status" value="1"/>
</dbReference>
<dbReference type="PANTHER" id="PTHR42830:SF2">
    <property type="entry name" value="OSMC_OHR FAMILY PROTEIN"/>
    <property type="match status" value="1"/>
</dbReference>
<dbReference type="AlphaFoldDB" id="A0A240C539"/>
<gene>
    <name evidence="2" type="primary">ohrB</name>
    <name evidence="1" type="ORF">GCM10007183_15720</name>
    <name evidence="2" type="ORF">SAMEA4412661_01309</name>
</gene>
<dbReference type="InterPro" id="IPR036102">
    <property type="entry name" value="OsmC/Ohrsf"/>
</dbReference>
<dbReference type="KEGG" id="smus:C7J88_03255"/>
<reference evidence="4" key="3">
    <citation type="journal article" date="2019" name="Int. J. Syst. Evol. Microbiol.">
        <title>The Global Catalogue of Microorganisms (GCM) 10K type strain sequencing project: providing services to taxonomists for standard genome sequencing and annotation.</title>
        <authorList>
            <consortium name="The Broad Institute Genomics Platform"/>
            <consortium name="The Broad Institute Genome Sequencing Center for Infectious Disease"/>
            <person name="Wu L."/>
            <person name="Ma J."/>
        </authorList>
    </citation>
    <scope>NUCLEOTIDE SEQUENCE [LARGE SCALE GENOMIC DNA]</scope>
    <source>
        <strain evidence="4">CCM 4175</strain>
    </source>
</reference>
<dbReference type="InterPro" id="IPR015946">
    <property type="entry name" value="KH_dom-like_a/b"/>
</dbReference>
<organism evidence="2 3">
    <name type="scientific">Staphylococcus muscae</name>
    <dbReference type="NCBI Taxonomy" id="1294"/>
    <lineage>
        <taxon>Bacteria</taxon>
        <taxon>Bacillati</taxon>
        <taxon>Bacillota</taxon>
        <taxon>Bacilli</taxon>
        <taxon>Bacillales</taxon>
        <taxon>Staphylococcaceae</taxon>
        <taxon>Staphylococcus</taxon>
    </lineage>
</organism>
<evidence type="ECO:0000313" key="1">
    <source>
        <dbReference type="EMBL" id="GGA92413.1"/>
    </source>
</evidence>
<keyword evidence="4" id="KW-1185">Reference proteome</keyword>
<dbReference type="RefSeq" id="WP_095117167.1">
    <property type="nucleotide sequence ID" value="NZ_BMCB01000009.1"/>
</dbReference>